<evidence type="ECO:0000256" key="1">
    <source>
        <dbReference type="ARBA" id="ARBA00022723"/>
    </source>
</evidence>
<dbReference type="InterPro" id="IPR051051">
    <property type="entry name" value="E3_ubiq-ligase_TRIM/RNF"/>
</dbReference>
<evidence type="ECO:0000313" key="7">
    <source>
        <dbReference type="Proteomes" id="UP000472267"/>
    </source>
</evidence>
<dbReference type="Gene3D" id="3.30.40.10">
    <property type="entry name" value="Zinc/RING finger domain, C3HC4 (zinc finger)"/>
    <property type="match status" value="1"/>
</dbReference>
<proteinExistence type="predicted"/>
<sequence>MAQGGAQLDPLKFSCSICLDLLKDPVTVPCGHSYCSNCIKRHWDEEQNKGIYSCPLCGDESWRRPDVRKSIVLAELVEDLKKTGLQRLSTWTKGCETSVERQKGAELVEKNMAAAAISPLTDSSTDAFRIVGLIFQASQTGSSSSWTTGSCSFSHFGGFEVEIRSFHMFGLISLSSFMILF</sequence>
<dbReference type="InParanoid" id="A0A672IC22"/>
<dbReference type="PANTHER" id="PTHR25465:SF5">
    <property type="entry name" value="E3 UBIQUITIN_ISG15 LIGASE TRIM25-RELATED"/>
    <property type="match status" value="1"/>
</dbReference>
<reference evidence="6" key="2">
    <citation type="submission" date="2025-08" db="UniProtKB">
        <authorList>
            <consortium name="Ensembl"/>
        </authorList>
    </citation>
    <scope>IDENTIFICATION</scope>
</reference>
<keyword evidence="3" id="KW-0862">Zinc</keyword>
<dbReference type="InterPro" id="IPR017907">
    <property type="entry name" value="Znf_RING_CS"/>
</dbReference>
<evidence type="ECO:0000256" key="3">
    <source>
        <dbReference type="ARBA" id="ARBA00022833"/>
    </source>
</evidence>
<keyword evidence="2 4" id="KW-0863">Zinc-finger</keyword>
<evidence type="ECO:0000256" key="4">
    <source>
        <dbReference type="PROSITE-ProRule" id="PRU00175"/>
    </source>
</evidence>
<dbReference type="InterPro" id="IPR013083">
    <property type="entry name" value="Znf_RING/FYVE/PHD"/>
</dbReference>
<dbReference type="Ensembl" id="ENSSFAT00005040158.1">
    <property type="protein sequence ID" value="ENSSFAP00005038719.1"/>
    <property type="gene ID" value="ENSSFAG00005019401.1"/>
</dbReference>
<keyword evidence="1" id="KW-0479">Metal-binding</keyword>
<feature type="domain" description="RING-type" evidence="5">
    <location>
        <begin position="15"/>
        <end position="57"/>
    </location>
</feature>
<keyword evidence="7" id="KW-1185">Reference proteome</keyword>
<protein>
    <recommendedName>
        <fullName evidence="5">RING-type domain-containing protein</fullName>
    </recommendedName>
</protein>
<reference evidence="6" key="1">
    <citation type="submission" date="2019-06" db="EMBL/GenBank/DDBJ databases">
        <authorList>
            <consortium name="Wellcome Sanger Institute Data Sharing"/>
        </authorList>
    </citation>
    <scope>NUCLEOTIDE SEQUENCE [LARGE SCALE GENOMIC DNA]</scope>
</reference>
<dbReference type="SMART" id="SM00184">
    <property type="entry name" value="RING"/>
    <property type="match status" value="1"/>
</dbReference>
<dbReference type="InterPro" id="IPR001841">
    <property type="entry name" value="Znf_RING"/>
</dbReference>
<dbReference type="PROSITE" id="PS00518">
    <property type="entry name" value="ZF_RING_1"/>
    <property type="match status" value="1"/>
</dbReference>
<dbReference type="SUPFAM" id="SSF57850">
    <property type="entry name" value="RING/U-box"/>
    <property type="match status" value="1"/>
</dbReference>
<accession>A0A672IC22</accession>
<dbReference type="Proteomes" id="UP000472267">
    <property type="component" value="Chromosome 22"/>
</dbReference>
<organism evidence="6 7">
    <name type="scientific">Salarias fasciatus</name>
    <name type="common">Jewelled blenny</name>
    <name type="synonym">Blennius fasciatus</name>
    <dbReference type="NCBI Taxonomy" id="181472"/>
    <lineage>
        <taxon>Eukaryota</taxon>
        <taxon>Metazoa</taxon>
        <taxon>Chordata</taxon>
        <taxon>Craniata</taxon>
        <taxon>Vertebrata</taxon>
        <taxon>Euteleostomi</taxon>
        <taxon>Actinopterygii</taxon>
        <taxon>Neopterygii</taxon>
        <taxon>Teleostei</taxon>
        <taxon>Neoteleostei</taxon>
        <taxon>Acanthomorphata</taxon>
        <taxon>Ovalentaria</taxon>
        <taxon>Blenniimorphae</taxon>
        <taxon>Blenniiformes</taxon>
        <taxon>Blennioidei</taxon>
        <taxon>Blenniidae</taxon>
        <taxon>Salariinae</taxon>
        <taxon>Salarias</taxon>
    </lineage>
</organism>
<evidence type="ECO:0000259" key="5">
    <source>
        <dbReference type="PROSITE" id="PS50089"/>
    </source>
</evidence>
<evidence type="ECO:0000313" key="6">
    <source>
        <dbReference type="Ensembl" id="ENSSFAP00005038719.1"/>
    </source>
</evidence>
<dbReference type="GO" id="GO:0008270">
    <property type="term" value="F:zinc ion binding"/>
    <property type="evidence" value="ECO:0007669"/>
    <property type="project" value="UniProtKB-KW"/>
</dbReference>
<dbReference type="AlphaFoldDB" id="A0A672IC22"/>
<dbReference type="PROSITE" id="PS50089">
    <property type="entry name" value="ZF_RING_2"/>
    <property type="match status" value="1"/>
</dbReference>
<reference evidence="6" key="3">
    <citation type="submission" date="2025-09" db="UniProtKB">
        <authorList>
            <consortium name="Ensembl"/>
        </authorList>
    </citation>
    <scope>IDENTIFICATION</scope>
</reference>
<evidence type="ECO:0000256" key="2">
    <source>
        <dbReference type="ARBA" id="ARBA00022771"/>
    </source>
</evidence>
<dbReference type="Pfam" id="PF15227">
    <property type="entry name" value="zf-C3HC4_4"/>
    <property type="match status" value="1"/>
</dbReference>
<dbReference type="PANTHER" id="PTHR25465">
    <property type="entry name" value="B-BOX DOMAIN CONTAINING"/>
    <property type="match status" value="1"/>
</dbReference>
<name>A0A672IC22_SALFA</name>